<dbReference type="EMBL" id="QXML01000009">
    <property type="protein sequence ID" value="RIW13334.1"/>
    <property type="molecule type" value="Genomic_DNA"/>
</dbReference>
<accession>A0A418PN61</accession>
<keyword evidence="1" id="KW-0472">Membrane</keyword>
<gene>
    <name evidence="2" type="ORF">D0X99_16280</name>
</gene>
<sequence length="69" mass="8221">MIFLLPFFKVNEYLQYTLNRVIFILILFLIGSCFLVILKLELIEVGKIRMQLFSELKHPPLCKLNLNHK</sequence>
<keyword evidence="1" id="KW-1133">Transmembrane helix</keyword>
<keyword evidence="1" id="KW-0812">Transmembrane</keyword>
<proteinExistence type="predicted"/>
<evidence type="ECO:0000256" key="1">
    <source>
        <dbReference type="SAM" id="Phobius"/>
    </source>
</evidence>
<organism evidence="2 3">
    <name type="scientific">Algoriphagus lacus</name>
    <dbReference type="NCBI Taxonomy" id="2056311"/>
    <lineage>
        <taxon>Bacteria</taxon>
        <taxon>Pseudomonadati</taxon>
        <taxon>Bacteroidota</taxon>
        <taxon>Cytophagia</taxon>
        <taxon>Cytophagales</taxon>
        <taxon>Cyclobacteriaceae</taxon>
        <taxon>Algoriphagus</taxon>
    </lineage>
</organism>
<feature type="transmembrane region" description="Helical" evidence="1">
    <location>
        <begin position="20"/>
        <end position="40"/>
    </location>
</feature>
<dbReference type="Proteomes" id="UP000283522">
    <property type="component" value="Unassembled WGS sequence"/>
</dbReference>
<dbReference type="AlphaFoldDB" id="A0A418PN61"/>
<protein>
    <submittedName>
        <fullName evidence="2">Uncharacterized protein</fullName>
    </submittedName>
</protein>
<comment type="caution">
    <text evidence="2">The sequence shown here is derived from an EMBL/GenBank/DDBJ whole genome shotgun (WGS) entry which is preliminary data.</text>
</comment>
<evidence type="ECO:0000313" key="2">
    <source>
        <dbReference type="EMBL" id="RIW13334.1"/>
    </source>
</evidence>
<name>A0A418PN61_9BACT</name>
<reference evidence="2 3" key="1">
    <citation type="submission" date="2018-09" db="EMBL/GenBank/DDBJ databases">
        <authorList>
            <person name="Wang X."/>
            <person name="Du Z."/>
        </authorList>
    </citation>
    <scope>NUCLEOTIDE SEQUENCE [LARGE SCALE GENOMIC DNA]</scope>
    <source>
        <strain evidence="2 3">N3</strain>
    </source>
</reference>
<evidence type="ECO:0000313" key="3">
    <source>
        <dbReference type="Proteomes" id="UP000283522"/>
    </source>
</evidence>
<keyword evidence="3" id="KW-1185">Reference proteome</keyword>